<feature type="region of interest" description="Disordered" evidence="1">
    <location>
        <begin position="1"/>
        <end position="519"/>
    </location>
</feature>
<feature type="compositionally biased region" description="Basic residues" evidence="1">
    <location>
        <begin position="78"/>
        <end position="92"/>
    </location>
</feature>
<feature type="compositionally biased region" description="Low complexity" evidence="1">
    <location>
        <begin position="93"/>
        <end position="117"/>
    </location>
</feature>
<feature type="compositionally biased region" description="Basic residues" evidence="1">
    <location>
        <begin position="406"/>
        <end position="429"/>
    </location>
</feature>
<feature type="compositionally biased region" description="Basic and acidic residues" evidence="1">
    <location>
        <begin position="1"/>
        <end position="22"/>
    </location>
</feature>
<feature type="non-terminal residue" evidence="2">
    <location>
        <position position="519"/>
    </location>
</feature>
<evidence type="ECO:0000256" key="1">
    <source>
        <dbReference type="SAM" id="MobiDB-lite"/>
    </source>
</evidence>
<dbReference type="EMBL" id="CADCSY010000005">
    <property type="protein sequence ID" value="CAA9210424.1"/>
    <property type="molecule type" value="Genomic_DNA"/>
</dbReference>
<gene>
    <name evidence="2" type="ORF">AVDCRST_MAG20-178</name>
</gene>
<name>A0A6J4GYP2_9ACTN</name>
<feature type="compositionally biased region" description="Basic residues" evidence="1">
    <location>
        <begin position="166"/>
        <end position="180"/>
    </location>
</feature>
<feature type="compositionally biased region" description="Basic residues" evidence="1">
    <location>
        <begin position="252"/>
        <end position="274"/>
    </location>
</feature>
<evidence type="ECO:0000313" key="2">
    <source>
        <dbReference type="EMBL" id="CAA9210424.1"/>
    </source>
</evidence>
<proteinExistence type="predicted"/>
<feature type="compositionally biased region" description="Basic residues" evidence="1">
    <location>
        <begin position="387"/>
        <end position="397"/>
    </location>
</feature>
<accession>A0A6J4GYP2</accession>
<feature type="compositionally biased region" description="Pro residues" evidence="1">
    <location>
        <begin position="279"/>
        <end position="289"/>
    </location>
</feature>
<feature type="non-terminal residue" evidence="2">
    <location>
        <position position="1"/>
    </location>
</feature>
<reference evidence="2" key="1">
    <citation type="submission" date="2020-02" db="EMBL/GenBank/DDBJ databases">
        <authorList>
            <person name="Meier V. D."/>
        </authorList>
    </citation>
    <scope>NUCLEOTIDE SEQUENCE</scope>
    <source>
        <strain evidence="2">AVDCRST_MAG20</strain>
    </source>
</reference>
<feature type="compositionally biased region" description="Basic and acidic residues" evidence="1">
    <location>
        <begin position="200"/>
        <end position="216"/>
    </location>
</feature>
<feature type="compositionally biased region" description="Basic residues" evidence="1">
    <location>
        <begin position="147"/>
        <end position="157"/>
    </location>
</feature>
<organism evidence="2">
    <name type="scientific">uncultured Acidimicrobiales bacterium</name>
    <dbReference type="NCBI Taxonomy" id="310071"/>
    <lineage>
        <taxon>Bacteria</taxon>
        <taxon>Bacillati</taxon>
        <taxon>Actinomycetota</taxon>
        <taxon>Acidimicrobiia</taxon>
        <taxon>Acidimicrobiales</taxon>
        <taxon>environmental samples</taxon>
    </lineage>
</organism>
<feature type="compositionally biased region" description="Basic and acidic residues" evidence="1">
    <location>
        <begin position="290"/>
        <end position="310"/>
    </location>
</feature>
<feature type="compositionally biased region" description="Basic residues" evidence="1">
    <location>
        <begin position="39"/>
        <end position="49"/>
    </location>
</feature>
<sequence>AQGHRPVDRRQGPGRRLADGQGRHRGRGRPGPGGDLPGRRAHRQLRGRGRPGAGLPAGGDRHPPPRRPLRGDVGGALRARRPLLRLPLRPRRAAGAPAGADAGPPPAVVGATGPPGRAGRRDPRRPRCRLPRRRLPRHRPHPDDHLRGRRLRHRRRPRPGDGARDRAHRHRRRPRARGHRGSQGPAPRAARGRRRWLPPRCDRCARPVPRLADRQPDGGSRLLDGAGAPDRHRGRRGDAARLPGLRSERARHGCGARRRHVRAVPAGRRPRRPGLAHPLPAPAARPPPHPGDRPPPPREQALRRPPRERGSCGSRRPSGPAGGLRLPAVALHRPGVAVPERVPARRARLQRRRDRSVHHPHQHAGWDRHRHRRSPGRRAGPADRRCGRAHRRRRRHRPDVPERGTRHLRVVRRRRHRGSGHGPGPRRLRPGAVPDLAPGAGQRGDRAVRGPRRQRRPARRRHPVRPLRRTRPRPLRARRRAGRGRRPRPRRLPGDGPPGARGHQPRGRAPRHPSPPPHL</sequence>
<feature type="compositionally biased region" description="Basic residues" evidence="1">
    <location>
        <begin position="122"/>
        <end position="140"/>
    </location>
</feature>
<feature type="compositionally biased region" description="Basic residues" evidence="1">
    <location>
        <begin position="344"/>
        <end position="376"/>
    </location>
</feature>
<protein>
    <submittedName>
        <fullName evidence="2">Uncharacterized protein</fullName>
    </submittedName>
</protein>
<dbReference type="AlphaFoldDB" id="A0A6J4GYP2"/>
<feature type="compositionally biased region" description="Basic residues" evidence="1">
    <location>
        <begin position="449"/>
        <end position="491"/>
    </location>
</feature>